<sequence>MGFVSRAVRWLPEPLFFTPQDHGGASHVSEMNEICDLRIFLFVA</sequence>
<proteinExistence type="predicted"/>
<name>A0AAQ3X9B2_PASNO</name>
<accession>A0AAQ3X9B2</accession>
<protein>
    <submittedName>
        <fullName evidence="1">Uncharacterized protein</fullName>
    </submittedName>
</protein>
<dbReference type="EMBL" id="CP144752">
    <property type="protein sequence ID" value="WVZ88257.1"/>
    <property type="molecule type" value="Genomic_DNA"/>
</dbReference>
<evidence type="ECO:0000313" key="1">
    <source>
        <dbReference type="EMBL" id="WVZ88257.1"/>
    </source>
</evidence>
<dbReference type="Proteomes" id="UP001341281">
    <property type="component" value="Chromosome 08"/>
</dbReference>
<reference evidence="1 2" key="1">
    <citation type="submission" date="2024-02" db="EMBL/GenBank/DDBJ databases">
        <title>High-quality chromosome-scale genome assembly of Pensacola bahiagrass (Paspalum notatum Flugge var. saurae).</title>
        <authorList>
            <person name="Vega J.M."/>
            <person name="Podio M."/>
            <person name="Orjuela J."/>
            <person name="Siena L.A."/>
            <person name="Pessino S.C."/>
            <person name="Combes M.C."/>
            <person name="Mariac C."/>
            <person name="Albertini E."/>
            <person name="Pupilli F."/>
            <person name="Ortiz J.P.A."/>
            <person name="Leblanc O."/>
        </authorList>
    </citation>
    <scope>NUCLEOTIDE SEQUENCE [LARGE SCALE GENOMIC DNA]</scope>
    <source>
        <strain evidence="1">R1</strain>
        <tissue evidence="1">Leaf</tissue>
    </source>
</reference>
<evidence type="ECO:0000313" key="2">
    <source>
        <dbReference type="Proteomes" id="UP001341281"/>
    </source>
</evidence>
<dbReference type="AlphaFoldDB" id="A0AAQ3X9B2"/>
<keyword evidence="2" id="KW-1185">Reference proteome</keyword>
<organism evidence="1 2">
    <name type="scientific">Paspalum notatum var. saurae</name>
    <dbReference type="NCBI Taxonomy" id="547442"/>
    <lineage>
        <taxon>Eukaryota</taxon>
        <taxon>Viridiplantae</taxon>
        <taxon>Streptophyta</taxon>
        <taxon>Embryophyta</taxon>
        <taxon>Tracheophyta</taxon>
        <taxon>Spermatophyta</taxon>
        <taxon>Magnoliopsida</taxon>
        <taxon>Liliopsida</taxon>
        <taxon>Poales</taxon>
        <taxon>Poaceae</taxon>
        <taxon>PACMAD clade</taxon>
        <taxon>Panicoideae</taxon>
        <taxon>Andropogonodae</taxon>
        <taxon>Paspaleae</taxon>
        <taxon>Paspalinae</taxon>
        <taxon>Paspalum</taxon>
    </lineage>
</organism>
<gene>
    <name evidence="1" type="ORF">U9M48_034797</name>
</gene>